<keyword evidence="6" id="KW-0677">Repeat</keyword>
<dbReference type="GO" id="GO:0006303">
    <property type="term" value="P:double-strand break repair via nonhomologous end joining"/>
    <property type="evidence" value="ECO:0007669"/>
    <property type="project" value="TreeGrafter"/>
</dbReference>
<dbReference type="CDD" id="cd07968">
    <property type="entry name" value="OBF_DNA_ligase_IV"/>
    <property type="match status" value="1"/>
</dbReference>
<reference evidence="21" key="1">
    <citation type="submission" date="2023-10" db="EMBL/GenBank/DDBJ databases">
        <authorList>
            <person name="Hackl T."/>
        </authorList>
    </citation>
    <scope>NUCLEOTIDE SEQUENCE</scope>
</reference>
<dbReference type="GO" id="GO:0071897">
    <property type="term" value="P:DNA biosynthetic process"/>
    <property type="evidence" value="ECO:0007669"/>
    <property type="project" value="InterPro"/>
</dbReference>
<dbReference type="PANTHER" id="PTHR45997">
    <property type="entry name" value="DNA LIGASE 4"/>
    <property type="match status" value="1"/>
</dbReference>
<evidence type="ECO:0000256" key="17">
    <source>
        <dbReference type="RuleBase" id="RU004196"/>
    </source>
</evidence>
<evidence type="ECO:0000256" key="7">
    <source>
        <dbReference type="ARBA" id="ARBA00022741"/>
    </source>
</evidence>
<dbReference type="SUPFAM" id="SSF117018">
    <property type="entry name" value="ATP-dependent DNA ligase DNA-binding domain"/>
    <property type="match status" value="1"/>
</dbReference>
<evidence type="ECO:0000256" key="1">
    <source>
        <dbReference type="ARBA" id="ARBA00001946"/>
    </source>
</evidence>
<dbReference type="PANTHER" id="PTHR45997:SF1">
    <property type="entry name" value="DNA LIGASE 4"/>
    <property type="match status" value="1"/>
</dbReference>
<dbReference type="PROSITE" id="PS50172">
    <property type="entry name" value="BRCT"/>
    <property type="match status" value="2"/>
</dbReference>
<dbReference type="InterPro" id="IPR016059">
    <property type="entry name" value="DNA_ligase_ATP-dep_CS"/>
</dbReference>
<keyword evidence="13" id="KW-0539">Nucleus</keyword>
<organism evidence="21 22">
    <name type="scientific">Anthostomella pinea</name>
    <dbReference type="NCBI Taxonomy" id="933095"/>
    <lineage>
        <taxon>Eukaryota</taxon>
        <taxon>Fungi</taxon>
        <taxon>Dikarya</taxon>
        <taxon>Ascomycota</taxon>
        <taxon>Pezizomycotina</taxon>
        <taxon>Sordariomycetes</taxon>
        <taxon>Xylariomycetidae</taxon>
        <taxon>Xylariales</taxon>
        <taxon>Xylariaceae</taxon>
        <taxon>Anthostomella</taxon>
    </lineage>
</organism>
<dbReference type="InterPro" id="IPR012308">
    <property type="entry name" value="DNA_ligase_ATP-dep_N"/>
</dbReference>
<dbReference type="GO" id="GO:0003677">
    <property type="term" value="F:DNA binding"/>
    <property type="evidence" value="ECO:0007669"/>
    <property type="project" value="InterPro"/>
</dbReference>
<evidence type="ECO:0000256" key="9">
    <source>
        <dbReference type="ARBA" id="ARBA00022840"/>
    </source>
</evidence>
<dbReference type="FunFam" id="1.10.3260.10:FF:000008">
    <property type="entry name" value="DNA ligase 4"/>
    <property type="match status" value="1"/>
</dbReference>
<dbReference type="GO" id="GO:0006310">
    <property type="term" value="P:DNA recombination"/>
    <property type="evidence" value="ECO:0007669"/>
    <property type="project" value="UniProtKB-KW"/>
</dbReference>
<dbReference type="InterPro" id="IPR029710">
    <property type="entry name" value="LIG4"/>
</dbReference>
<sequence length="1001" mass="114151">MSQRAHKTRDPGAVDEEERQYITGGQTLAELDDKYPNRPKNHSRTLFFSALYKNLFDPLNDSKKQPSRSSAARSRAGPRGTSKLSPQEHRRNIIESFISRWRSEVGDDFFPALRLILPASDRERGMYGLKENAIARLLVKLLKIDRNSDDAYSILHWKSPARGQSAASQAGAGDFPARCYEVLSRRPILIEPGDMRVADVNEMLDRLSAASGEKEQLPIFEIFYQRMNAEELQWLIRIILRQLKVGATEKTILELWHPDGQDLFGVSSSLRRVCWELYDPRFRLTSAQTGVNLMQCFQPQLAWYQMAVSFQKMIEKLNASTRTGDDADNEYWIEEKMDGERMQLHMVEDDSIPGGKRFCFWSRNVKNYTYLYGESLYEQDSSSLTRHLKNAFAPGVRNIILDGEMLVWDPVIDKVLKFGTLKTAALQALRNPHKDDAPRPVFRAFDIVYLNDQPLTHYTLRDRRNALAKAVPGEPGRLEILDYIEATSPDAIEPMLRKIVSDASEGVVIKNPRSSYHVDDRNSDWIKVKPDYLSGFGEEVDVVVIGGYYGSGHRGGRLSSFLCGLRVTEDDVKAGADPEKCYSFIKVGGGFRAEDFAEIQHLTQGKWRDWNPKKPPSKYIQLAGGDKHQYERPDVWIRPSESIVITVKAASLEESDSFASKFTLRFPRFKWIRHDRDFRTALDYQQFENIRLKARDKKEERAMEMETKRRRTTKRARRAVVIAGQDAAPIEFAGPRTKVFEGLEFCVLTDCTAPIRRSKTQLEAMIKENGGKVSQRASPGTDMILVADKKVVKVASLIKAGEVDMIRPKWLLDCLAQSDKNFLLPYEPGHIFHAVEATNEAASENIDEFGDSYARDLDVKELRQLLRDMPKKETFDEPFNKDNFLAQLEGHGHDMGSLRSHLFRGMKMHLVGANDGAPVLALKLRNWIKFGGGVVVDDLDDNSITNVVVLSKDETSEMERAAEVRSIISRRHSVPRVVSQQWVEDCWKNRTVVDEERYAPL</sequence>
<dbReference type="InterPro" id="IPR000977">
    <property type="entry name" value="DNA_ligase_ATP-dep"/>
</dbReference>
<evidence type="ECO:0000256" key="15">
    <source>
        <dbReference type="ARBA" id="ARBA00043870"/>
    </source>
</evidence>
<evidence type="ECO:0000256" key="13">
    <source>
        <dbReference type="ARBA" id="ARBA00023242"/>
    </source>
</evidence>
<evidence type="ECO:0000256" key="10">
    <source>
        <dbReference type="ARBA" id="ARBA00022842"/>
    </source>
</evidence>
<evidence type="ECO:0000256" key="16">
    <source>
        <dbReference type="RuleBase" id="RU000617"/>
    </source>
</evidence>
<keyword evidence="22" id="KW-1185">Reference proteome</keyword>
<dbReference type="InterPro" id="IPR012310">
    <property type="entry name" value="DNA_ligase_ATP-dep_cent"/>
</dbReference>
<dbReference type="GO" id="GO:0006297">
    <property type="term" value="P:nucleotide-excision repair, DNA gap filling"/>
    <property type="evidence" value="ECO:0007669"/>
    <property type="project" value="TreeGrafter"/>
</dbReference>
<dbReference type="Gene3D" id="3.30.470.30">
    <property type="entry name" value="DNA ligase/mRNA capping enzyme"/>
    <property type="match status" value="1"/>
</dbReference>
<name>A0AAI8YJ95_9PEZI</name>
<dbReference type="GO" id="GO:0046872">
    <property type="term" value="F:metal ion binding"/>
    <property type="evidence" value="ECO:0007669"/>
    <property type="project" value="UniProtKB-KW"/>
</dbReference>
<dbReference type="SMART" id="SM00292">
    <property type="entry name" value="BRCT"/>
    <property type="match status" value="2"/>
</dbReference>
<dbReference type="CDD" id="cd07903">
    <property type="entry name" value="Adenylation_DNA_ligase_IV"/>
    <property type="match status" value="1"/>
</dbReference>
<dbReference type="InterPro" id="IPR036599">
    <property type="entry name" value="DNA_ligase_N_sf"/>
</dbReference>
<comment type="cofactor">
    <cofactor evidence="1">
        <name>Mg(2+)</name>
        <dbReference type="ChEBI" id="CHEBI:18420"/>
    </cofactor>
</comment>
<evidence type="ECO:0000259" key="20">
    <source>
        <dbReference type="PROSITE" id="PS50172"/>
    </source>
</evidence>
<evidence type="ECO:0000256" key="12">
    <source>
        <dbReference type="ARBA" id="ARBA00023204"/>
    </source>
</evidence>
<dbReference type="InterPro" id="IPR012309">
    <property type="entry name" value="DNA_ligase_ATP-dep_C"/>
</dbReference>
<feature type="domain" description="BRCT" evidence="20">
    <location>
        <begin position="898"/>
        <end position="1000"/>
    </location>
</feature>
<dbReference type="InterPro" id="IPR044125">
    <property type="entry name" value="Adenylation_DNA_ligase_IV"/>
</dbReference>
<evidence type="ECO:0000256" key="3">
    <source>
        <dbReference type="ARBA" id="ARBA00007572"/>
    </source>
</evidence>
<feature type="region of interest" description="Disordered" evidence="18">
    <location>
        <begin position="1"/>
        <end position="39"/>
    </location>
</feature>
<evidence type="ECO:0000256" key="8">
    <source>
        <dbReference type="ARBA" id="ARBA00022763"/>
    </source>
</evidence>
<dbReference type="EMBL" id="CAUWAG010000010">
    <property type="protein sequence ID" value="CAJ2506810.1"/>
    <property type="molecule type" value="Genomic_DNA"/>
</dbReference>
<comment type="catalytic activity">
    <reaction evidence="14 16">
        <text>ATP + (deoxyribonucleotide)n-3'-hydroxyl + 5'-phospho-(deoxyribonucleotide)m = (deoxyribonucleotide)n+m + AMP + diphosphate.</text>
        <dbReference type="EC" id="6.5.1.1"/>
    </reaction>
</comment>
<keyword evidence="10" id="KW-0460">Magnesium</keyword>
<dbReference type="InterPro" id="IPR036420">
    <property type="entry name" value="BRCT_dom_sf"/>
</dbReference>
<feature type="domain" description="BRCT" evidence="20">
    <location>
        <begin position="735"/>
        <end position="815"/>
    </location>
</feature>
<protein>
    <recommendedName>
        <fullName evidence="16">DNA ligase</fullName>
        <ecNumber evidence="16">6.5.1.1</ecNumber>
    </recommendedName>
</protein>
<dbReference type="FunFam" id="3.30.470.30:FF:000013">
    <property type="entry name" value="DNA ligase"/>
    <property type="match status" value="1"/>
</dbReference>
<dbReference type="AlphaFoldDB" id="A0AAI8YJ95"/>
<feature type="compositionally biased region" description="Low complexity" evidence="18">
    <location>
        <begin position="67"/>
        <end position="80"/>
    </location>
</feature>
<evidence type="ECO:0000256" key="6">
    <source>
        <dbReference type="ARBA" id="ARBA00022737"/>
    </source>
</evidence>
<dbReference type="PROSITE" id="PS50160">
    <property type="entry name" value="DNA_LIGASE_A3"/>
    <property type="match status" value="1"/>
</dbReference>
<feature type="domain" description="ATP-dependent DNA ligase family profile" evidence="19">
    <location>
        <begin position="433"/>
        <end position="567"/>
    </location>
</feature>
<dbReference type="Gene3D" id="2.40.50.140">
    <property type="entry name" value="Nucleic acid-binding proteins"/>
    <property type="match status" value="1"/>
</dbReference>
<dbReference type="Pfam" id="PF04679">
    <property type="entry name" value="DNA_ligase_A_C"/>
    <property type="match status" value="1"/>
</dbReference>
<dbReference type="GO" id="GO:0003910">
    <property type="term" value="F:DNA ligase (ATP) activity"/>
    <property type="evidence" value="ECO:0007669"/>
    <property type="project" value="UniProtKB-EC"/>
</dbReference>
<dbReference type="Pfam" id="PF00533">
    <property type="entry name" value="BRCT"/>
    <property type="match status" value="1"/>
</dbReference>
<keyword evidence="9 16" id="KW-0067">ATP-binding</keyword>
<keyword evidence="5" id="KW-0479">Metal-binding</keyword>
<gene>
    <name evidence="21" type="ORF">KHLLAP_LOCUS7278</name>
</gene>
<evidence type="ECO:0000259" key="19">
    <source>
        <dbReference type="PROSITE" id="PS50160"/>
    </source>
</evidence>
<keyword evidence="7 16" id="KW-0547">Nucleotide-binding</keyword>
<evidence type="ECO:0000256" key="14">
    <source>
        <dbReference type="ARBA" id="ARBA00034003"/>
    </source>
</evidence>
<dbReference type="SUPFAM" id="SSF56091">
    <property type="entry name" value="DNA ligase/mRNA capping enzyme, catalytic domain"/>
    <property type="match status" value="1"/>
</dbReference>
<dbReference type="InterPro" id="IPR001357">
    <property type="entry name" value="BRCT_dom"/>
</dbReference>
<evidence type="ECO:0000313" key="22">
    <source>
        <dbReference type="Proteomes" id="UP001295740"/>
    </source>
</evidence>
<feature type="region of interest" description="Disordered" evidence="18">
    <location>
        <begin position="59"/>
        <end position="88"/>
    </location>
</feature>
<dbReference type="SUPFAM" id="SSF52113">
    <property type="entry name" value="BRCT domain"/>
    <property type="match status" value="2"/>
</dbReference>
<dbReference type="Pfam" id="PF01068">
    <property type="entry name" value="DNA_ligase_A_M"/>
    <property type="match status" value="1"/>
</dbReference>
<dbReference type="Pfam" id="PF04675">
    <property type="entry name" value="DNA_ligase_A_N"/>
    <property type="match status" value="1"/>
</dbReference>
<keyword evidence="4 16" id="KW-0436">Ligase</keyword>
<dbReference type="Proteomes" id="UP001295740">
    <property type="component" value="Unassembled WGS sequence"/>
</dbReference>
<comment type="caution">
    <text evidence="21">The sequence shown here is derived from an EMBL/GenBank/DDBJ whole genome shotgun (WGS) entry which is preliminary data.</text>
</comment>
<dbReference type="Gene3D" id="3.40.50.10190">
    <property type="entry name" value="BRCT domain"/>
    <property type="match status" value="2"/>
</dbReference>
<dbReference type="CDD" id="cd17722">
    <property type="entry name" value="BRCT_DNA_ligase_IV_rpt1"/>
    <property type="match status" value="1"/>
</dbReference>
<evidence type="ECO:0000256" key="18">
    <source>
        <dbReference type="SAM" id="MobiDB-lite"/>
    </source>
</evidence>
<evidence type="ECO:0000256" key="2">
    <source>
        <dbReference type="ARBA" id="ARBA00004123"/>
    </source>
</evidence>
<dbReference type="GO" id="GO:0032807">
    <property type="term" value="C:DNA ligase IV complex"/>
    <property type="evidence" value="ECO:0007669"/>
    <property type="project" value="TreeGrafter"/>
</dbReference>
<comment type="function">
    <text evidence="15">DNA ligase involved in DNA non-homologous end joining (NHEJ); required for double-strand break (DSB) repair.</text>
</comment>
<dbReference type="Pfam" id="PF16589">
    <property type="entry name" value="BRCT_2"/>
    <property type="match status" value="1"/>
</dbReference>
<comment type="subcellular location">
    <subcellularLocation>
        <location evidence="2">Nucleus</location>
    </subcellularLocation>
</comment>
<evidence type="ECO:0000256" key="5">
    <source>
        <dbReference type="ARBA" id="ARBA00022723"/>
    </source>
</evidence>
<dbReference type="InterPro" id="IPR012340">
    <property type="entry name" value="NA-bd_OB-fold"/>
</dbReference>
<comment type="similarity">
    <text evidence="3 17">Belongs to the ATP-dependent DNA ligase family.</text>
</comment>
<keyword evidence="8 16" id="KW-0227">DNA damage</keyword>
<dbReference type="NCBIfam" id="TIGR00574">
    <property type="entry name" value="dnl1"/>
    <property type="match status" value="1"/>
</dbReference>
<accession>A0AAI8YJ95</accession>
<dbReference type="GO" id="GO:0005524">
    <property type="term" value="F:ATP binding"/>
    <property type="evidence" value="ECO:0007669"/>
    <property type="project" value="UniProtKB-KW"/>
</dbReference>
<dbReference type="Gene3D" id="1.10.3260.10">
    <property type="entry name" value="DNA ligase, ATP-dependent, N-terminal domain"/>
    <property type="match status" value="1"/>
</dbReference>
<proteinExistence type="inferred from homology"/>
<dbReference type="SUPFAM" id="SSF50249">
    <property type="entry name" value="Nucleic acid-binding proteins"/>
    <property type="match status" value="1"/>
</dbReference>
<dbReference type="PROSITE" id="PS00697">
    <property type="entry name" value="DNA_LIGASE_A1"/>
    <property type="match status" value="1"/>
</dbReference>
<evidence type="ECO:0000256" key="11">
    <source>
        <dbReference type="ARBA" id="ARBA00023172"/>
    </source>
</evidence>
<dbReference type="EC" id="6.5.1.1" evidence="16"/>
<evidence type="ECO:0000256" key="4">
    <source>
        <dbReference type="ARBA" id="ARBA00022598"/>
    </source>
</evidence>
<keyword evidence="11 16" id="KW-0233">DNA recombination</keyword>
<keyword evidence="12 16" id="KW-0234">DNA repair</keyword>
<evidence type="ECO:0000313" key="21">
    <source>
        <dbReference type="EMBL" id="CAJ2506810.1"/>
    </source>
</evidence>